<dbReference type="InParanoid" id="A0A673Y4V3"/>
<dbReference type="GeneTree" id="ENSGT00390000007488"/>
<dbReference type="Pfam" id="PF15323">
    <property type="entry name" value="Ashwin"/>
    <property type="match status" value="1"/>
</dbReference>
<evidence type="ECO:0000256" key="5">
    <source>
        <dbReference type="SAM" id="MobiDB-lite"/>
    </source>
</evidence>
<dbReference type="PANTHER" id="PTHR28359:SF1">
    <property type="entry name" value="ASHWIN"/>
    <property type="match status" value="1"/>
</dbReference>
<dbReference type="GO" id="GO:0048598">
    <property type="term" value="P:embryonic morphogenesis"/>
    <property type="evidence" value="ECO:0007669"/>
    <property type="project" value="InterPro"/>
</dbReference>
<name>A0A673Y4V3_SALTR</name>
<evidence type="ECO:0000313" key="6">
    <source>
        <dbReference type="Ensembl" id="ENSSTUP00000029487.1"/>
    </source>
</evidence>
<reference evidence="6" key="1">
    <citation type="submission" date="2025-08" db="UniProtKB">
        <authorList>
            <consortium name="Ensembl"/>
        </authorList>
    </citation>
    <scope>IDENTIFICATION</scope>
</reference>
<dbReference type="InterPro" id="IPR024887">
    <property type="entry name" value="Ashwin"/>
</dbReference>
<reference evidence="6" key="2">
    <citation type="submission" date="2025-09" db="UniProtKB">
        <authorList>
            <consortium name="Ensembl"/>
        </authorList>
    </citation>
    <scope>IDENTIFICATION</scope>
</reference>
<accession>A0A673Y4V3</accession>
<evidence type="ECO:0000256" key="3">
    <source>
        <dbReference type="ARBA" id="ARBA00015134"/>
    </source>
</evidence>
<dbReference type="Ensembl" id="ENSSTUT00000030862.1">
    <property type="protein sequence ID" value="ENSSTUP00000029487.1"/>
    <property type="gene ID" value="ENSSTUG00000012764.1"/>
</dbReference>
<evidence type="ECO:0000313" key="7">
    <source>
        <dbReference type="Proteomes" id="UP000472277"/>
    </source>
</evidence>
<comment type="similarity">
    <text evidence="2">Belongs to the ashwin family.</text>
</comment>
<proteinExistence type="inferred from homology"/>
<evidence type="ECO:0000256" key="2">
    <source>
        <dbReference type="ARBA" id="ARBA00007855"/>
    </source>
</evidence>
<evidence type="ECO:0000256" key="4">
    <source>
        <dbReference type="ARBA" id="ARBA00023242"/>
    </source>
</evidence>
<sequence>MSAGGFNEALANTCFGPCPGQKKITSGEDGSRDQLTALYLRHVIPLPQRALPNNRWGKRMEQTRARQSTASGQSHSFSDDHNRKRPLIVFDGSSSKSGPVRLKKPEGQTSGSGVTDRFKPPPSMNLFSPIRKLSSTTPTPSSSHSPGGPHRSPTGNKGLGSPPSSPKSVHLKREADSSVWNLSIYWSMLNIFLKMIFWSPTVVLESCRISFQPKQWIQLMVYLSNKARRGGVYGQNTLAKGCSYARCNAECLDIGLIPQTPEVPYCYYKLVINVIGAVQIHFCIPVVYNLLYHCFHPISI</sequence>
<dbReference type="Proteomes" id="UP000472277">
    <property type="component" value="Chromosome 24"/>
</dbReference>
<keyword evidence="7" id="KW-1185">Reference proteome</keyword>
<dbReference type="PANTHER" id="PTHR28359">
    <property type="entry name" value="ASHWIN"/>
    <property type="match status" value="1"/>
</dbReference>
<dbReference type="GO" id="GO:0072669">
    <property type="term" value="C:tRNA-splicing ligase complex"/>
    <property type="evidence" value="ECO:0007669"/>
    <property type="project" value="InterPro"/>
</dbReference>
<protein>
    <recommendedName>
        <fullName evidence="3">Ashwin</fullName>
    </recommendedName>
</protein>
<dbReference type="AlphaFoldDB" id="A0A673Y4V3"/>
<comment type="subcellular location">
    <subcellularLocation>
        <location evidence="1">Nucleus</location>
    </subcellularLocation>
</comment>
<feature type="compositionally biased region" description="Low complexity" evidence="5">
    <location>
        <begin position="134"/>
        <end position="155"/>
    </location>
</feature>
<dbReference type="GO" id="GO:0005634">
    <property type="term" value="C:nucleus"/>
    <property type="evidence" value="ECO:0007669"/>
    <property type="project" value="UniProtKB-SubCell"/>
</dbReference>
<evidence type="ECO:0000256" key="1">
    <source>
        <dbReference type="ARBA" id="ARBA00004123"/>
    </source>
</evidence>
<feature type="compositionally biased region" description="Polar residues" evidence="5">
    <location>
        <begin position="65"/>
        <end position="76"/>
    </location>
</feature>
<organism evidence="6 7">
    <name type="scientific">Salmo trutta</name>
    <name type="common">Brown trout</name>
    <dbReference type="NCBI Taxonomy" id="8032"/>
    <lineage>
        <taxon>Eukaryota</taxon>
        <taxon>Metazoa</taxon>
        <taxon>Chordata</taxon>
        <taxon>Craniata</taxon>
        <taxon>Vertebrata</taxon>
        <taxon>Euteleostomi</taxon>
        <taxon>Actinopterygii</taxon>
        <taxon>Neopterygii</taxon>
        <taxon>Teleostei</taxon>
        <taxon>Protacanthopterygii</taxon>
        <taxon>Salmoniformes</taxon>
        <taxon>Salmonidae</taxon>
        <taxon>Salmoninae</taxon>
        <taxon>Salmo</taxon>
    </lineage>
</organism>
<feature type="region of interest" description="Disordered" evidence="5">
    <location>
        <begin position="51"/>
        <end position="170"/>
    </location>
</feature>
<keyword evidence="4" id="KW-0539">Nucleus</keyword>